<evidence type="ECO:0000313" key="3">
    <source>
        <dbReference type="Proteomes" id="UP000263753"/>
    </source>
</evidence>
<evidence type="ECO:0008006" key="4">
    <source>
        <dbReference type="Google" id="ProtNLM"/>
    </source>
</evidence>
<dbReference type="EMBL" id="CP032134">
    <property type="protein sequence ID" value="AXY56189.1"/>
    <property type="molecule type" value="Genomic_DNA"/>
</dbReference>
<proteinExistence type="predicted"/>
<dbReference type="RefSeq" id="WP_087511083.1">
    <property type="nucleotide sequence ID" value="NZ_CP032134.1"/>
</dbReference>
<keyword evidence="1" id="KW-0472">Membrane</keyword>
<protein>
    <recommendedName>
        <fullName evidence="4">Iron transporter</fullName>
    </recommendedName>
</protein>
<evidence type="ECO:0000313" key="2">
    <source>
        <dbReference type="EMBL" id="AXY56189.1"/>
    </source>
</evidence>
<feature type="transmembrane region" description="Helical" evidence="1">
    <location>
        <begin position="94"/>
        <end position="112"/>
    </location>
</feature>
<accession>A0A3B7M0F5</accession>
<gene>
    <name evidence="2" type="ORF">CDG60_06145</name>
</gene>
<dbReference type="AlphaFoldDB" id="A0A3B7M0F5"/>
<organism evidence="2 3">
    <name type="scientific">Acinetobacter chinensis</name>
    <dbReference type="NCBI Taxonomy" id="2004650"/>
    <lineage>
        <taxon>Bacteria</taxon>
        <taxon>Pseudomonadati</taxon>
        <taxon>Pseudomonadota</taxon>
        <taxon>Gammaproteobacteria</taxon>
        <taxon>Moraxellales</taxon>
        <taxon>Moraxellaceae</taxon>
        <taxon>Acinetobacter</taxon>
    </lineage>
</organism>
<evidence type="ECO:0000256" key="1">
    <source>
        <dbReference type="SAM" id="Phobius"/>
    </source>
</evidence>
<dbReference type="Proteomes" id="UP000263753">
    <property type="component" value="Chromosome"/>
</dbReference>
<dbReference type="KEGG" id="achi:CDG60_06145"/>
<sequence length="114" mass="12652">MNNPTGLDVSTSVPIHSQPKKTVTTLNQYRIMIFYRFVLAFAGGYALSALSAIVIAQYFAEYRAAAVMSATLIAFCVYCATFIWIFMVKKTMKATLGIVLPCLILFALYKMMGN</sequence>
<reference evidence="3" key="1">
    <citation type="submission" date="2018-09" db="EMBL/GenBank/DDBJ databases">
        <title>The complete genome of Acinetobacter sp. strain WCHAc010005.</title>
        <authorList>
            <person name="Hu Y."/>
            <person name="Long H."/>
            <person name="Feng Y."/>
            <person name="Zong Z."/>
        </authorList>
    </citation>
    <scope>NUCLEOTIDE SEQUENCE [LARGE SCALE GENOMIC DNA]</scope>
    <source>
        <strain evidence="3">WCHAc010005</strain>
    </source>
</reference>
<feature type="transmembrane region" description="Helical" evidence="1">
    <location>
        <begin position="66"/>
        <end position="87"/>
    </location>
</feature>
<keyword evidence="1" id="KW-1133">Transmembrane helix</keyword>
<keyword evidence="1" id="KW-0812">Transmembrane</keyword>
<name>A0A3B7M0F5_9GAMM</name>
<feature type="transmembrane region" description="Helical" evidence="1">
    <location>
        <begin position="37"/>
        <end position="60"/>
    </location>
</feature>